<dbReference type="PANTHER" id="PTHR22601">
    <property type="entry name" value="ISP4 LIKE PROTEIN"/>
    <property type="match status" value="1"/>
</dbReference>
<feature type="transmembrane region" description="Helical" evidence="10">
    <location>
        <begin position="767"/>
        <end position="789"/>
    </location>
</feature>
<evidence type="ECO:0000256" key="7">
    <source>
        <dbReference type="ARBA" id="ARBA00022989"/>
    </source>
</evidence>
<dbReference type="GO" id="GO:0015031">
    <property type="term" value="P:protein transport"/>
    <property type="evidence" value="ECO:0007669"/>
    <property type="project" value="UniProtKB-KW"/>
</dbReference>
<keyword evidence="7 10" id="KW-1133">Transmembrane helix</keyword>
<feature type="compositionally biased region" description="Polar residues" evidence="9">
    <location>
        <begin position="57"/>
        <end position="74"/>
    </location>
</feature>
<evidence type="ECO:0000256" key="9">
    <source>
        <dbReference type="SAM" id="MobiDB-lite"/>
    </source>
</evidence>
<comment type="caution">
    <text evidence="11">The sequence shown here is derived from an EMBL/GenBank/DDBJ whole genome shotgun (WGS) entry which is preliminary data.</text>
</comment>
<comment type="subcellular location">
    <subcellularLocation>
        <location evidence="1">Membrane</location>
        <topology evidence="1">Multi-pass membrane protein</topology>
    </subcellularLocation>
</comment>
<evidence type="ECO:0000313" key="12">
    <source>
        <dbReference type="Proteomes" id="UP001218188"/>
    </source>
</evidence>
<comment type="similarity">
    <text evidence="2">Belongs to the oligopeptide OPT transporter family.</text>
</comment>
<feature type="transmembrane region" description="Helical" evidence="10">
    <location>
        <begin position="350"/>
        <end position="369"/>
    </location>
</feature>
<keyword evidence="8 10" id="KW-0472">Membrane</keyword>
<feature type="transmembrane region" description="Helical" evidence="10">
    <location>
        <begin position="310"/>
        <end position="330"/>
    </location>
</feature>
<dbReference type="EMBL" id="JARJCM010000002">
    <property type="protein sequence ID" value="KAJ7047196.1"/>
    <property type="molecule type" value="Genomic_DNA"/>
</dbReference>
<sequence>MFNGCFLSCNNAIMVPNRARCRFRFNKMARTTFVAYSLHFPFAMGFLSLPRRQTASSEIPSTIPQLPSTPTSSDIDLEKDESLTSKEDDKYVDRDADLTELTPMEALKWNVDGDQSPFPEVQACVSTEDDTTLEVNTFRMWTLMTVFVILFSGVNMFFSLRYPSLSLTYVVAQLLVFPVGRAWERLPTWRVGFGALSFRINPGKFNVKEHAVIVICVNLTASTAYAMGGLVAITSDQFWNKDFGAAFGVLFILTTQFIGFGLAGLARRWIVYPGALIWPSTLASTVLFRALHEPQENTPANGWTITRYKFFFTVTAASFVWFWFPDYIFQALSSFAFVTWIAPNNQKVNTIFGMNSGLGLLPISFDWTVITYAGAPLTTPFYVTANCFAAIAIFYLGIAPILYYTGVWYSDYLPLLSSSTFDNTGAAYNVSKVVNTDFSFNEAKYKTYSPMYISTSYSISYALNFAAVTGIIIHTYLYNASDIWAKLRSSRGGSEDIHKRLMNKYKDVPDWWYGIVCLVTLGLGIFTIRYWDTQLPVWGFIVVAWGLGIIMIVPEGILEGTTNQRIFLNIITELIAGYAWPGKPFANIMIKMYGYNSIKHGLDFAQDLKLGQYMKVSPRVLFAAQTYASLLSSLTQVGVFRWMLGNIDNLCSPKNTERFTCNGTRVVYNASLIWGTIGPQRMFQNGQTYSQTMYFFLIGPALVVVFYLLYKRYPTSWLRYVNLPIFFNSAGNIPPANTTQYSLWFITGFVFNYYIRKRALDWWKRYNYLLSAGLDTGVAFATIVIFFALSYQGIKLVWWGNTVNTTTFDAKSIPWKKVPKGSFFGPGPGEF</sequence>
<evidence type="ECO:0000256" key="3">
    <source>
        <dbReference type="ARBA" id="ARBA00022448"/>
    </source>
</evidence>
<protein>
    <submittedName>
        <fullName evidence="11">OPT oligopeptide transporter</fullName>
    </submittedName>
</protein>
<keyword evidence="6" id="KW-0653">Protein transport</keyword>
<keyword evidence="5" id="KW-0571">Peptide transport</keyword>
<feature type="region of interest" description="Disordered" evidence="9">
    <location>
        <begin position="57"/>
        <end position="86"/>
    </location>
</feature>
<dbReference type="NCBIfam" id="TIGR00728">
    <property type="entry name" value="OPT_sfam"/>
    <property type="match status" value="1"/>
</dbReference>
<dbReference type="InterPro" id="IPR004813">
    <property type="entry name" value="OPT"/>
</dbReference>
<feature type="transmembrane region" description="Helical" evidence="10">
    <location>
        <begin position="738"/>
        <end position="755"/>
    </location>
</feature>
<feature type="transmembrane region" description="Helical" evidence="10">
    <location>
        <begin position="269"/>
        <end position="290"/>
    </location>
</feature>
<dbReference type="AlphaFoldDB" id="A0AAD6XGG9"/>
<feature type="transmembrane region" description="Helical" evidence="10">
    <location>
        <begin position="459"/>
        <end position="478"/>
    </location>
</feature>
<reference evidence="11" key="1">
    <citation type="submission" date="2023-03" db="EMBL/GenBank/DDBJ databases">
        <title>Massive genome expansion in bonnet fungi (Mycena s.s.) driven by repeated elements and novel gene families across ecological guilds.</title>
        <authorList>
            <consortium name="Lawrence Berkeley National Laboratory"/>
            <person name="Harder C.B."/>
            <person name="Miyauchi S."/>
            <person name="Viragh M."/>
            <person name="Kuo A."/>
            <person name="Thoen E."/>
            <person name="Andreopoulos B."/>
            <person name="Lu D."/>
            <person name="Skrede I."/>
            <person name="Drula E."/>
            <person name="Henrissat B."/>
            <person name="Morin E."/>
            <person name="Kohler A."/>
            <person name="Barry K."/>
            <person name="LaButti K."/>
            <person name="Morin E."/>
            <person name="Salamov A."/>
            <person name="Lipzen A."/>
            <person name="Mereny Z."/>
            <person name="Hegedus B."/>
            <person name="Baldrian P."/>
            <person name="Stursova M."/>
            <person name="Weitz H."/>
            <person name="Taylor A."/>
            <person name="Grigoriev I.V."/>
            <person name="Nagy L.G."/>
            <person name="Martin F."/>
            <person name="Kauserud H."/>
        </authorList>
    </citation>
    <scope>NUCLEOTIDE SEQUENCE</scope>
    <source>
        <strain evidence="11">CBHHK200</strain>
    </source>
</reference>
<dbReference type="Pfam" id="PF03169">
    <property type="entry name" value="OPT"/>
    <property type="match status" value="1"/>
</dbReference>
<feature type="transmembrane region" description="Helical" evidence="10">
    <location>
        <begin position="692"/>
        <end position="710"/>
    </location>
</feature>
<dbReference type="GO" id="GO:0035673">
    <property type="term" value="F:oligopeptide transmembrane transporter activity"/>
    <property type="evidence" value="ECO:0007669"/>
    <property type="project" value="InterPro"/>
</dbReference>
<dbReference type="Proteomes" id="UP001218188">
    <property type="component" value="Unassembled WGS sequence"/>
</dbReference>
<feature type="transmembrane region" description="Helical" evidence="10">
    <location>
        <begin position="245"/>
        <end position="263"/>
    </location>
</feature>
<dbReference type="InterPro" id="IPR004648">
    <property type="entry name" value="Oligpept_transpt"/>
</dbReference>
<feature type="transmembrane region" description="Helical" evidence="10">
    <location>
        <begin position="511"/>
        <end position="531"/>
    </location>
</feature>
<name>A0AAD6XGG9_9AGAR</name>
<evidence type="ECO:0000256" key="8">
    <source>
        <dbReference type="ARBA" id="ARBA00023136"/>
    </source>
</evidence>
<keyword evidence="12" id="KW-1185">Reference proteome</keyword>
<organism evidence="11 12">
    <name type="scientific">Mycena alexandri</name>
    <dbReference type="NCBI Taxonomy" id="1745969"/>
    <lineage>
        <taxon>Eukaryota</taxon>
        <taxon>Fungi</taxon>
        <taxon>Dikarya</taxon>
        <taxon>Basidiomycota</taxon>
        <taxon>Agaricomycotina</taxon>
        <taxon>Agaricomycetes</taxon>
        <taxon>Agaricomycetidae</taxon>
        <taxon>Agaricales</taxon>
        <taxon>Marasmiineae</taxon>
        <taxon>Mycenaceae</taxon>
        <taxon>Mycena</taxon>
    </lineage>
</organism>
<evidence type="ECO:0000256" key="1">
    <source>
        <dbReference type="ARBA" id="ARBA00004141"/>
    </source>
</evidence>
<feature type="transmembrane region" description="Helical" evidence="10">
    <location>
        <begin position="537"/>
        <end position="558"/>
    </location>
</feature>
<evidence type="ECO:0000256" key="10">
    <source>
        <dbReference type="SAM" id="Phobius"/>
    </source>
</evidence>
<dbReference type="GO" id="GO:0016020">
    <property type="term" value="C:membrane"/>
    <property type="evidence" value="ECO:0007669"/>
    <property type="project" value="UniProtKB-SubCell"/>
</dbReference>
<feature type="transmembrane region" description="Helical" evidence="10">
    <location>
        <begin position="28"/>
        <end position="49"/>
    </location>
</feature>
<accession>A0AAD6XGG9</accession>
<evidence type="ECO:0000256" key="2">
    <source>
        <dbReference type="ARBA" id="ARBA00008807"/>
    </source>
</evidence>
<feature type="transmembrane region" description="Helical" evidence="10">
    <location>
        <begin position="381"/>
        <end position="404"/>
    </location>
</feature>
<dbReference type="NCBIfam" id="TIGR00727">
    <property type="entry name" value="ISP4_OPT"/>
    <property type="match status" value="1"/>
</dbReference>
<feature type="transmembrane region" description="Helical" evidence="10">
    <location>
        <begin position="138"/>
        <end position="158"/>
    </location>
</feature>
<proteinExistence type="inferred from homology"/>
<feature type="transmembrane region" description="Helical" evidence="10">
    <location>
        <begin position="211"/>
        <end position="233"/>
    </location>
</feature>
<evidence type="ECO:0000313" key="11">
    <source>
        <dbReference type="EMBL" id="KAJ7047196.1"/>
    </source>
</evidence>
<gene>
    <name evidence="11" type="ORF">C8F04DRAFT_1062986</name>
</gene>
<keyword evidence="3" id="KW-0813">Transport</keyword>
<evidence type="ECO:0000256" key="6">
    <source>
        <dbReference type="ARBA" id="ARBA00022927"/>
    </source>
</evidence>
<evidence type="ECO:0000256" key="4">
    <source>
        <dbReference type="ARBA" id="ARBA00022692"/>
    </source>
</evidence>
<evidence type="ECO:0000256" key="5">
    <source>
        <dbReference type="ARBA" id="ARBA00022856"/>
    </source>
</evidence>
<keyword evidence="4 10" id="KW-0812">Transmembrane</keyword>